<dbReference type="RefSeq" id="WP_014017760.1">
    <property type="nucleotide sequence ID" value="NC_015911.1"/>
</dbReference>
<dbReference type="Proteomes" id="UP000001634">
    <property type="component" value="Plasmid cp9"/>
</dbReference>
<protein>
    <submittedName>
        <fullName evidence="1">Borrelia PFam50 partition protein</fullName>
    </submittedName>
</protein>
<reference evidence="1 2" key="2">
    <citation type="journal article" date="2012" name="J. Bacteriol.">
        <title>Whole-Genome Sequences of Borrelia bissettii, Borrelia valaisiana, and Borrelia spielmanii.</title>
        <authorList>
            <person name="Schutzer S.E."/>
            <person name="Fraser-Liggett C.M."/>
            <person name="Qiu W.G."/>
            <person name="Kraiczy P."/>
            <person name="Mongodin E.F."/>
            <person name="Dunn J.J."/>
            <person name="Luft B.J."/>
            <person name="Casjens S.R."/>
        </authorList>
    </citation>
    <scope>NUCLEOTIDE SEQUENCE [LARGE SCALE GENOMIC DNA]</scope>
    <source>
        <strain evidence="1 2">DN127</strain>
    </source>
</reference>
<geneLocation type="plasmid" evidence="1 2">
    <name>cp9</name>
</geneLocation>
<dbReference type="KEGG" id="bbs:BbiDN127_C0002"/>
<sequence>MENSMKIEQIDKKIVKKIKNPVLKKEKENNKTMHHMKVVTDIHKWGIDTKKNECRISFRELYDQSEIQEIRLYSIKKKGDKFLGIFYGYRKPIKNVFVRYTIDGVKKVYSFSKTYYIEFRFKTGSVFCYLKGMRRLIKKEKIDTPYNKALVDRLIDLEKHVYEFYNKKYSGEGLIIKWILKNLK</sequence>
<dbReference type="HOGENOM" id="CLU_109712_0_0_12"/>
<proteinExistence type="predicted"/>
<reference key="1">
    <citation type="submission" date="2011-06" db="EMBL/GenBank/DDBJ databases">
        <authorList>
            <person name="Mongodin E.F."/>
            <person name="Casjens S.R."/>
            <person name="Fraser-Liggett C.M."/>
            <person name="Qiu W.-G."/>
            <person name="Dunn J.J."/>
            <person name="Luft B.J."/>
            <person name="Schutzer S.E."/>
        </authorList>
    </citation>
    <scope>NUCLEOTIDE SEQUENCE</scope>
    <source>
        <strain>DN127</strain>
    </source>
</reference>
<dbReference type="AlphaFoldDB" id="G0ANW8"/>
<organism evidence="1 2">
    <name type="scientific">Borrelia bissettiae (strain DSM 17990 / CIP 109136 / DN127)</name>
    <name type="common">Borreliella bissettiae</name>
    <dbReference type="NCBI Taxonomy" id="521010"/>
    <lineage>
        <taxon>Bacteria</taxon>
        <taxon>Pseudomonadati</taxon>
        <taxon>Spirochaetota</taxon>
        <taxon>Spirochaetia</taxon>
        <taxon>Spirochaetales</taxon>
        <taxon>Borreliaceae</taxon>
        <taxon>Borreliella</taxon>
    </lineage>
</organism>
<gene>
    <name evidence="1" type="ordered locus">BbiDN127_C0002</name>
</gene>
<accession>G0ANW8</accession>
<dbReference type="InterPro" id="IPR004180">
    <property type="entry name" value="DUF226_BOR_spp"/>
</dbReference>
<keyword evidence="2" id="KW-1185">Reference proteome</keyword>
<dbReference type="Pfam" id="PF02890">
    <property type="entry name" value="DUF226"/>
    <property type="match status" value="1"/>
</dbReference>
<evidence type="ECO:0000313" key="2">
    <source>
        <dbReference type="Proteomes" id="UP000001634"/>
    </source>
</evidence>
<name>G0ANW8_BORBD</name>
<dbReference type="EMBL" id="CP002755">
    <property type="protein sequence ID" value="AEL19394.1"/>
    <property type="molecule type" value="Genomic_DNA"/>
</dbReference>
<evidence type="ECO:0000313" key="1">
    <source>
        <dbReference type="EMBL" id="AEL19394.1"/>
    </source>
</evidence>
<keyword evidence="1" id="KW-0614">Plasmid</keyword>